<name>H0GUS0_SACCK</name>
<proteinExistence type="predicted"/>
<protein>
    <submittedName>
        <fullName evidence="2">Lif1p</fullName>
    </submittedName>
</protein>
<accession>H0GUS0</accession>
<dbReference type="Proteomes" id="UP000009009">
    <property type="component" value="Unassembled WGS sequence"/>
</dbReference>
<dbReference type="OrthoDB" id="4067005at2759"/>
<evidence type="ECO:0000313" key="3">
    <source>
        <dbReference type="Proteomes" id="UP000009009"/>
    </source>
</evidence>
<comment type="caution">
    <text evidence="2">The sequence shown here is derived from an EMBL/GenBank/DDBJ whole genome shotgun (WGS) entry which is preliminary data.</text>
</comment>
<dbReference type="EMBL" id="AGVY01000213">
    <property type="protein sequence ID" value="EHN02433.1"/>
    <property type="molecule type" value="Genomic_DNA"/>
</dbReference>
<feature type="region of interest" description="Disordered" evidence="1">
    <location>
        <begin position="247"/>
        <end position="290"/>
    </location>
</feature>
<feature type="compositionally biased region" description="Basic and acidic residues" evidence="1">
    <location>
        <begin position="359"/>
        <end position="375"/>
    </location>
</feature>
<dbReference type="PhylomeDB" id="H0GUS0"/>
<sequence length="414" mass="47697">MANEEAQSRESDERGLCKVRIEDNITLETLNDSNLMGLRIKSLLISEGTVIFSKSSFGINDVRIFTGENIDERSRKHIWYELLRMLTGHKVYVAALEDRIVFSKWTCRMQDNEVWKVVMELESSAIVRKIAELTLYPVSEGEIDLFEMADKLYRDVCRVNDSYRKMRESDSNNRSRVEELAQERVFLDNLLEERDKRTRAMVVILLNEKKKKIKELHEILRRNNVKISDDDIPDSDLINVEVTKPVSELNSPGKRSKRRRSLESRNLKEKLKNADGHRVGTKEPNKSAIKKEDDDFDDFQFFGLSKRTRTADNDKLSENEDDSIAFGNDTRSISSLSDNGNNINEERLVYLEQNDVRSPVDKIGEDKGLISRSESETDTSAEDQKKSNYSELLSNDKESTSGRESETDIETDSS</sequence>
<evidence type="ECO:0000313" key="2">
    <source>
        <dbReference type="EMBL" id="EHN02433.1"/>
    </source>
</evidence>
<dbReference type="AlphaFoldDB" id="H0GUS0"/>
<organism evidence="2 3">
    <name type="scientific">Saccharomyces cerevisiae x Saccharomyces kudriavzevii (strain VIN7)</name>
    <name type="common">Yeast</name>
    <dbReference type="NCBI Taxonomy" id="1095631"/>
    <lineage>
        <taxon>Eukaryota</taxon>
        <taxon>Fungi</taxon>
        <taxon>Dikarya</taxon>
        <taxon>Ascomycota</taxon>
        <taxon>Saccharomycotina</taxon>
        <taxon>Saccharomycetes</taxon>
        <taxon>Saccharomycetales</taxon>
        <taxon>Saccharomycetaceae</taxon>
        <taxon>Saccharomyces</taxon>
    </lineage>
</organism>
<feature type="compositionally biased region" description="Basic and acidic residues" evidence="1">
    <location>
        <begin position="261"/>
        <end position="290"/>
    </location>
</feature>
<gene>
    <name evidence="2" type="ORF">VIN7_7094</name>
</gene>
<reference evidence="2 3" key="1">
    <citation type="journal article" date="2012" name="FEMS Yeast Res.">
        <title>The genome sequence of the wine yeast VIN7 reveals an allotriploid hybrid genome with Saccharomyces cerevisiae and Saccharomyces kudriavzevii origins.</title>
        <authorList>
            <person name="Borneman A.R."/>
            <person name="Desany B.A."/>
            <person name="Riches D."/>
            <person name="Affourtit J.P."/>
            <person name="Forgan A.H."/>
            <person name="Pretorius I.S."/>
            <person name="Egholm M."/>
            <person name="Chambers P.J."/>
        </authorList>
    </citation>
    <scope>NUCLEOTIDE SEQUENCE [LARGE SCALE GENOMIC DNA]</scope>
    <source>
        <strain evidence="2 3">VIN7</strain>
    </source>
</reference>
<feature type="region of interest" description="Disordered" evidence="1">
    <location>
        <begin position="359"/>
        <end position="414"/>
    </location>
</feature>
<dbReference type="HOGENOM" id="CLU_053373_0_0_1"/>
<feature type="compositionally biased region" description="Polar residues" evidence="1">
    <location>
        <begin position="329"/>
        <end position="341"/>
    </location>
</feature>
<keyword evidence="3" id="KW-1185">Reference proteome</keyword>
<dbReference type="InterPro" id="IPR014751">
    <property type="entry name" value="XRCC4-like_C"/>
</dbReference>
<feature type="region of interest" description="Disordered" evidence="1">
    <location>
        <begin position="310"/>
        <end position="341"/>
    </location>
</feature>
<evidence type="ECO:0000256" key="1">
    <source>
        <dbReference type="SAM" id="MobiDB-lite"/>
    </source>
</evidence>
<feature type="compositionally biased region" description="Basic and acidic residues" evidence="1">
    <location>
        <begin position="382"/>
        <end position="406"/>
    </location>
</feature>
<dbReference type="Gene3D" id="1.20.5.370">
    <property type="match status" value="1"/>
</dbReference>